<proteinExistence type="predicted"/>
<keyword evidence="2" id="KW-1185">Reference proteome</keyword>
<name>A0ACC0BWY0_CATRO</name>
<dbReference type="Proteomes" id="UP001060085">
    <property type="component" value="Linkage Group LG02"/>
</dbReference>
<protein>
    <submittedName>
        <fullName evidence="1">Uncharacterized protein</fullName>
    </submittedName>
</protein>
<organism evidence="1 2">
    <name type="scientific">Catharanthus roseus</name>
    <name type="common">Madagascar periwinkle</name>
    <name type="synonym">Vinca rosea</name>
    <dbReference type="NCBI Taxonomy" id="4058"/>
    <lineage>
        <taxon>Eukaryota</taxon>
        <taxon>Viridiplantae</taxon>
        <taxon>Streptophyta</taxon>
        <taxon>Embryophyta</taxon>
        <taxon>Tracheophyta</taxon>
        <taxon>Spermatophyta</taxon>
        <taxon>Magnoliopsida</taxon>
        <taxon>eudicotyledons</taxon>
        <taxon>Gunneridae</taxon>
        <taxon>Pentapetalae</taxon>
        <taxon>asterids</taxon>
        <taxon>lamiids</taxon>
        <taxon>Gentianales</taxon>
        <taxon>Apocynaceae</taxon>
        <taxon>Rauvolfioideae</taxon>
        <taxon>Vinceae</taxon>
        <taxon>Catharanthinae</taxon>
        <taxon>Catharanthus</taxon>
    </lineage>
</organism>
<sequence length="212" mass="25017">MEEHEWQVTPLKTSYPLEREGTRLNVDANMRLNILHNSHHTRRSMRIGNPWDRRMSKDMNGITIPRMHEIGPERLFSTINPLMFPSKSFIKINERDNTKAIRSNRMVDTRPEHPVIGHLGNDNKACASERFLERNTSPKIPYCLNNMKETMCQQKVKKLQNICQDLGHYLNQERKLPHSFRKTINIRIIRNSRIAKPVPIEWESSVKRVEKT</sequence>
<comment type="caution">
    <text evidence="1">The sequence shown here is derived from an EMBL/GenBank/DDBJ whole genome shotgun (WGS) entry which is preliminary data.</text>
</comment>
<evidence type="ECO:0000313" key="1">
    <source>
        <dbReference type="EMBL" id="KAI5677084.1"/>
    </source>
</evidence>
<dbReference type="EMBL" id="CM044702">
    <property type="protein sequence ID" value="KAI5677084.1"/>
    <property type="molecule type" value="Genomic_DNA"/>
</dbReference>
<reference evidence="2" key="1">
    <citation type="journal article" date="2023" name="Nat. Plants">
        <title>Single-cell RNA sequencing provides a high-resolution roadmap for understanding the multicellular compartmentation of specialized metabolism.</title>
        <authorList>
            <person name="Sun S."/>
            <person name="Shen X."/>
            <person name="Li Y."/>
            <person name="Li Y."/>
            <person name="Wang S."/>
            <person name="Li R."/>
            <person name="Zhang H."/>
            <person name="Shen G."/>
            <person name="Guo B."/>
            <person name="Wei J."/>
            <person name="Xu J."/>
            <person name="St-Pierre B."/>
            <person name="Chen S."/>
            <person name="Sun C."/>
        </authorList>
    </citation>
    <scope>NUCLEOTIDE SEQUENCE [LARGE SCALE GENOMIC DNA]</scope>
</reference>
<accession>A0ACC0BWY0</accession>
<gene>
    <name evidence="1" type="ORF">M9H77_08034</name>
</gene>
<evidence type="ECO:0000313" key="2">
    <source>
        <dbReference type="Proteomes" id="UP001060085"/>
    </source>
</evidence>